<dbReference type="Pfam" id="PF03382">
    <property type="entry name" value="DUF285"/>
    <property type="match status" value="1"/>
</dbReference>
<dbReference type="OrthoDB" id="198852at2759"/>
<evidence type="ECO:0000313" key="2">
    <source>
        <dbReference type="Proteomes" id="UP001165065"/>
    </source>
</evidence>
<evidence type="ECO:0000313" key="1">
    <source>
        <dbReference type="EMBL" id="GMI37891.1"/>
    </source>
</evidence>
<dbReference type="NCBIfam" id="TIGR02167">
    <property type="entry name" value="Liste_lipo_26"/>
    <property type="match status" value="3"/>
</dbReference>
<accession>A0A9W7G8U4</accession>
<dbReference type="InterPro" id="IPR011889">
    <property type="entry name" value="Liste_lipo_26"/>
</dbReference>
<protein>
    <recommendedName>
        <fullName evidence="3">BspA family leucine-rich repeat surface protein</fullName>
    </recommendedName>
</protein>
<evidence type="ECO:0008006" key="3">
    <source>
        <dbReference type="Google" id="ProtNLM"/>
    </source>
</evidence>
<organism evidence="1 2">
    <name type="scientific">Triparma columacea</name>
    <dbReference type="NCBI Taxonomy" id="722753"/>
    <lineage>
        <taxon>Eukaryota</taxon>
        <taxon>Sar</taxon>
        <taxon>Stramenopiles</taxon>
        <taxon>Ochrophyta</taxon>
        <taxon>Bolidophyceae</taxon>
        <taxon>Parmales</taxon>
        <taxon>Triparmaceae</taxon>
        <taxon>Triparma</taxon>
    </lineage>
</organism>
<dbReference type="Proteomes" id="UP001165065">
    <property type="component" value="Unassembled WGS sequence"/>
</dbReference>
<dbReference type="EMBL" id="BRYA01000078">
    <property type="protein sequence ID" value="GMI37891.1"/>
    <property type="molecule type" value="Genomic_DNA"/>
</dbReference>
<gene>
    <name evidence="1" type="ORF">TrCOL_g5125</name>
</gene>
<proteinExistence type="predicted"/>
<reference evidence="2" key="1">
    <citation type="journal article" date="2023" name="Commun. Biol.">
        <title>Genome analysis of Parmales, the sister group of diatoms, reveals the evolutionary specialization of diatoms from phago-mixotrophs to photoautotrophs.</title>
        <authorList>
            <person name="Ban H."/>
            <person name="Sato S."/>
            <person name="Yoshikawa S."/>
            <person name="Yamada K."/>
            <person name="Nakamura Y."/>
            <person name="Ichinomiya M."/>
            <person name="Sato N."/>
            <person name="Blanc-Mathieu R."/>
            <person name="Endo H."/>
            <person name="Kuwata A."/>
            <person name="Ogata H."/>
        </authorList>
    </citation>
    <scope>NUCLEOTIDE SEQUENCE [LARGE SCALE GENOMIC DNA]</scope>
</reference>
<keyword evidence="2" id="KW-1185">Reference proteome</keyword>
<sequence length="227" mass="24522">MFYDSGQETTTLVPNANGKCIACPAGTTSGSGKYVEGQNPCPCLIDSGFRTALALWFSDPALATSTYGNIEDWCTKDVTDMSKAFNSQTAFNEDISGWDVSSVTNMEQMFAGTNVFNQDIGSWNVSSVTNMQQMFEEAYVFNKDIGSWDVSSVTDMVQMFTTASAFDKDVKGWNVCKVDKFDSMFTYSGQPDTNLEPDTNGACIDCPSGTTSGSGEYVTGGNNCTSF</sequence>
<dbReference type="InterPro" id="IPR005046">
    <property type="entry name" value="DUF285"/>
</dbReference>
<dbReference type="AlphaFoldDB" id="A0A9W7G8U4"/>
<comment type="caution">
    <text evidence="1">The sequence shown here is derived from an EMBL/GenBank/DDBJ whole genome shotgun (WGS) entry which is preliminary data.</text>
</comment>
<name>A0A9W7G8U4_9STRA</name>